<organism evidence="2 3">
    <name type="scientific">Sciurus carolinensis</name>
    <name type="common">Eastern gray squirrel</name>
    <dbReference type="NCBI Taxonomy" id="30640"/>
    <lineage>
        <taxon>Eukaryota</taxon>
        <taxon>Metazoa</taxon>
        <taxon>Chordata</taxon>
        <taxon>Craniata</taxon>
        <taxon>Vertebrata</taxon>
        <taxon>Euteleostomi</taxon>
        <taxon>Mammalia</taxon>
        <taxon>Eutheria</taxon>
        <taxon>Euarchontoglires</taxon>
        <taxon>Glires</taxon>
        <taxon>Rodentia</taxon>
        <taxon>Sciuromorpha</taxon>
        <taxon>Sciuridae</taxon>
        <taxon>Sciurinae</taxon>
        <taxon>Sciurini</taxon>
        <taxon>Sciurus</taxon>
    </lineage>
</organism>
<keyword evidence="3" id="KW-1185">Reference proteome</keyword>
<comment type="caution">
    <text evidence="2">The sequence shown here is derived from an EMBL/GenBank/DDBJ whole genome shotgun (WGS) entry which is preliminary data.</text>
</comment>
<reference evidence="2" key="1">
    <citation type="submission" date="2020-03" db="EMBL/GenBank/DDBJ databases">
        <title>Studies in the Genomics of Life Span.</title>
        <authorList>
            <person name="Glass D."/>
        </authorList>
    </citation>
    <scope>NUCLEOTIDE SEQUENCE</scope>
    <source>
        <strain evidence="2">SUZIE</strain>
        <tissue evidence="2">Muscle</tissue>
    </source>
</reference>
<name>A0AA41TBR6_SCICA</name>
<sequence length="108" mass="12165">MVPPAHSSCAFITFSDDVTFEEWFPQGRPPKVPVREVCPVTHRPVRYRNPVTDIPYATAQAFKIICEAYKKLITAHRLPPIASALGPGYRPPEPLLRDSGLKNYKGIY</sequence>
<dbReference type="PANTHER" id="PTHR13275:SF4">
    <property type="entry name" value="VACUOLAR PROTEIN SORTING-ASSOCIATED PROTEIN 72 HOMOLOG"/>
    <property type="match status" value="1"/>
</dbReference>
<gene>
    <name evidence="2" type="ORF">SUZIE_208600</name>
</gene>
<dbReference type="SMART" id="SM00993">
    <property type="entry name" value="YL1_C"/>
    <property type="match status" value="1"/>
</dbReference>
<dbReference type="InterPro" id="IPR013272">
    <property type="entry name" value="Vps72/YL1_C"/>
</dbReference>
<dbReference type="GO" id="GO:0005634">
    <property type="term" value="C:nucleus"/>
    <property type="evidence" value="ECO:0007669"/>
    <property type="project" value="TreeGrafter"/>
</dbReference>
<evidence type="ECO:0000313" key="3">
    <source>
        <dbReference type="Proteomes" id="UP001166674"/>
    </source>
</evidence>
<dbReference type="Pfam" id="PF08265">
    <property type="entry name" value="YL1_C"/>
    <property type="match status" value="1"/>
</dbReference>
<dbReference type="Proteomes" id="UP001166674">
    <property type="component" value="Unassembled WGS sequence"/>
</dbReference>
<proteinExistence type="predicted"/>
<protein>
    <submittedName>
        <fullName evidence="2">Vacuolar protein sorting-associated protein 72-like protein</fullName>
    </submittedName>
</protein>
<dbReference type="EMBL" id="JAATJV010440754">
    <property type="protein sequence ID" value="MBZ3890567.1"/>
    <property type="molecule type" value="Genomic_DNA"/>
</dbReference>
<evidence type="ECO:0000313" key="2">
    <source>
        <dbReference type="EMBL" id="MBZ3890567.1"/>
    </source>
</evidence>
<feature type="domain" description="Vps72/YL1 C-terminal" evidence="1">
    <location>
        <begin position="36"/>
        <end position="65"/>
    </location>
</feature>
<accession>A0AA41TBR6</accession>
<dbReference type="AlphaFoldDB" id="A0AA41TBR6"/>
<dbReference type="PANTHER" id="PTHR13275">
    <property type="entry name" value="YL-1 PROTEIN TRANSCRIPTION FACTOR-LIKE 1"/>
    <property type="match status" value="1"/>
</dbReference>
<evidence type="ECO:0000259" key="1">
    <source>
        <dbReference type="SMART" id="SM00993"/>
    </source>
</evidence>